<feature type="domain" description="Thioredoxin" evidence="8">
    <location>
        <begin position="25"/>
        <end position="238"/>
    </location>
</feature>
<dbReference type="GO" id="GO:0015036">
    <property type="term" value="F:disulfide oxidoreductase activity"/>
    <property type="evidence" value="ECO:0007669"/>
    <property type="project" value="UniProtKB-ARBA"/>
</dbReference>
<evidence type="ECO:0000256" key="5">
    <source>
        <dbReference type="ARBA" id="ARBA00023157"/>
    </source>
</evidence>
<dbReference type="CDD" id="cd02972">
    <property type="entry name" value="DsbA_family"/>
    <property type="match status" value="1"/>
</dbReference>
<evidence type="ECO:0000256" key="4">
    <source>
        <dbReference type="ARBA" id="ARBA00023002"/>
    </source>
</evidence>
<dbReference type="PROSITE" id="PS00194">
    <property type="entry name" value="THIOREDOXIN_1"/>
    <property type="match status" value="1"/>
</dbReference>
<keyword evidence="7" id="KW-0472">Membrane</keyword>
<organism evidence="9 10">
    <name type="scientific">PS1 clade bacterium</name>
    <dbReference type="NCBI Taxonomy" id="2175152"/>
    <lineage>
        <taxon>Bacteria</taxon>
        <taxon>Pseudomonadati</taxon>
        <taxon>Pseudomonadota</taxon>
        <taxon>Alphaproteobacteria</taxon>
        <taxon>PS1 clade</taxon>
    </lineage>
</organism>
<dbReference type="SUPFAM" id="SSF52833">
    <property type="entry name" value="Thioredoxin-like"/>
    <property type="match status" value="1"/>
</dbReference>
<gene>
    <name evidence="9" type="ORF">ISQ19_00825</name>
</gene>
<keyword evidence="5" id="KW-1015">Disulfide bond</keyword>
<keyword evidence="6" id="KW-0676">Redox-active center</keyword>
<proteinExistence type="inferred from homology"/>
<dbReference type="Pfam" id="PF13462">
    <property type="entry name" value="Thioredoxin_4"/>
    <property type="match status" value="1"/>
</dbReference>
<evidence type="ECO:0000256" key="3">
    <source>
        <dbReference type="ARBA" id="ARBA00022729"/>
    </source>
</evidence>
<sequence length="244" mass="26142">MSKQNQIIIAIAVIAVAGLAFLFAAGQNDVAPSVSASSSPATQTDTEAEAEAVPIDTSGLGPLEAPSPLGEVVLGNADAPVTIVEYSSLTCPHCGAFHRETLPDLTEKYMDKGLVKIYFRPFPFDPYATAGAMLAYCVPPRAQVSFLDILFKRQSQWIQAEKPMDALQAMAKQAGLSETDFVVCLKDQKRLDGIRDIQSRAAEELGVRSTPTFFINGEKIEGNQPLAAFEKILKPLLAGVEGAQ</sequence>
<keyword evidence="4" id="KW-0560">Oxidoreductase</keyword>
<dbReference type="Gene3D" id="3.40.30.10">
    <property type="entry name" value="Glutaredoxin"/>
    <property type="match status" value="1"/>
</dbReference>
<dbReference type="AlphaFoldDB" id="A0A937HIV8"/>
<dbReference type="EMBL" id="JADHOK010000005">
    <property type="protein sequence ID" value="MBL6761223.1"/>
    <property type="molecule type" value="Genomic_DNA"/>
</dbReference>
<comment type="caution">
    <text evidence="9">The sequence shown here is derived from an EMBL/GenBank/DDBJ whole genome shotgun (WGS) entry which is preliminary data.</text>
</comment>
<comment type="similarity">
    <text evidence="2">Belongs to the thioredoxin family. DsbA subfamily.</text>
</comment>
<feature type="transmembrane region" description="Helical" evidence="7">
    <location>
        <begin position="7"/>
        <end position="26"/>
    </location>
</feature>
<reference evidence="9" key="1">
    <citation type="submission" date="2020-10" db="EMBL/GenBank/DDBJ databases">
        <title>Microbiome of the Black Sea water column analyzed by genome centric metagenomics.</title>
        <authorList>
            <person name="Cabello-Yeves P.J."/>
            <person name="Callieri C."/>
            <person name="Picazo A."/>
            <person name="Mehrshad M."/>
            <person name="Haro-Moreno J.M."/>
            <person name="Roda-Garcia J."/>
            <person name="Dzembekova N."/>
            <person name="Slabakova V."/>
            <person name="Slabakova N."/>
            <person name="Moncheva S."/>
            <person name="Rodriguez-Valera F."/>
        </authorList>
    </citation>
    <scope>NUCLEOTIDE SEQUENCE</scope>
    <source>
        <strain evidence="9">BS307-5m-G5</strain>
    </source>
</reference>
<evidence type="ECO:0000259" key="8">
    <source>
        <dbReference type="PROSITE" id="PS51352"/>
    </source>
</evidence>
<protein>
    <submittedName>
        <fullName evidence="9">DsbA family protein</fullName>
    </submittedName>
</protein>
<comment type="function">
    <text evidence="1">May be required for disulfide bond formation in some proteins.</text>
</comment>
<dbReference type="InterPro" id="IPR012336">
    <property type="entry name" value="Thioredoxin-like_fold"/>
</dbReference>
<accession>A0A937HIV8</accession>
<dbReference type="PANTHER" id="PTHR13887">
    <property type="entry name" value="GLUTATHIONE S-TRANSFERASE KAPPA"/>
    <property type="match status" value="1"/>
</dbReference>
<dbReference type="InterPro" id="IPR017937">
    <property type="entry name" value="Thioredoxin_CS"/>
</dbReference>
<evidence type="ECO:0000313" key="9">
    <source>
        <dbReference type="EMBL" id="MBL6761223.1"/>
    </source>
</evidence>
<name>A0A937HIV8_9PROT</name>
<evidence type="ECO:0000256" key="7">
    <source>
        <dbReference type="SAM" id="Phobius"/>
    </source>
</evidence>
<evidence type="ECO:0000256" key="1">
    <source>
        <dbReference type="ARBA" id="ARBA00003565"/>
    </source>
</evidence>
<dbReference type="PANTHER" id="PTHR13887:SF14">
    <property type="entry name" value="DISULFIDE BOND FORMATION PROTEIN D"/>
    <property type="match status" value="1"/>
</dbReference>
<evidence type="ECO:0000256" key="6">
    <source>
        <dbReference type="ARBA" id="ARBA00023284"/>
    </source>
</evidence>
<dbReference type="Proteomes" id="UP000785783">
    <property type="component" value="Unassembled WGS sequence"/>
</dbReference>
<keyword evidence="7" id="KW-0812">Transmembrane</keyword>
<dbReference type="PROSITE" id="PS51352">
    <property type="entry name" value="THIOREDOXIN_2"/>
    <property type="match status" value="1"/>
</dbReference>
<evidence type="ECO:0000256" key="2">
    <source>
        <dbReference type="ARBA" id="ARBA00005791"/>
    </source>
</evidence>
<evidence type="ECO:0000313" key="10">
    <source>
        <dbReference type="Proteomes" id="UP000785783"/>
    </source>
</evidence>
<keyword evidence="3" id="KW-0732">Signal</keyword>
<dbReference type="InterPro" id="IPR036249">
    <property type="entry name" value="Thioredoxin-like_sf"/>
</dbReference>
<keyword evidence="7" id="KW-1133">Transmembrane helix</keyword>
<dbReference type="InterPro" id="IPR013766">
    <property type="entry name" value="Thioredoxin_domain"/>
</dbReference>